<organism evidence="2 3">
    <name type="scientific">Arachis hypogaea</name>
    <name type="common">Peanut</name>
    <dbReference type="NCBI Taxonomy" id="3818"/>
    <lineage>
        <taxon>Eukaryota</taxon>
        <taxon>Viridiplantae</taxon>
        <taxon>Streptophyta</taxon>
        <taxon>Embryophyta</taxon>
        <taxon>Tracheophyta</taxon>
        <taxon>Spermatophyta</taxon>
        <taxon>Magnoliopsida</taxon>
        <taxon>eudicotyledons</taxon>
        <taxon>Gunneridae</taxon>
        <taxon>Pentapetalae</taxon>
        <taxon>rosids</taxon>
        <taxon>fabids</taxon>
        <taxon>Fabales</taxon>
        <taxon>Fabaceae</taxon>
        <taxon>Papilionoideae</taxon>
        <taxon>50 kb inversion clade</taxon>
        <taxon>dalbergioids sensu lato</taxon>
        <taxon>Dalbergieae</taxon>
        <taxon>Pterocarpus clade</taxon>
        <taxon>Arachis</taxon>
    </lineage>
</organism>
<gene>
    <name evidence="2" type="ORF">Ahy_B08g093384</name>
</gene>
<evidence type="ECO:0000313" key="3">
    <source>
        <dbReference type="Proteomes" id="UP000289738"/>
    </source>
</evidence>
<name>A0A444Y5V3_ARAHY</name>
<accession>A0A444Y5V3</accession>
<dbReference type="PANTHER" id="PTHR46033">
    <property type="entry name" value="PROTEIN MAIN-LIKE 2"/>
    <property type="match status" value="1"/>
</dbReference>
<comment type="caution">
    <text evidence="2">The sequence shown here is derived from an EMBL/GenBank/DDBJ whole genome shotgun (WGS) entry which is preliminary data.</text>
</comment>
<dbReference type="EMBL" id="SDMP01000018">
    <property type="protein sequence ID" value="RYQ97341.1"/>
    <property type="molecule type" value="Genomic_DNA"/>
</dbReference>
<dbReference type="Pfam" id="PF10536">
    <property type="entry name" value="PMD"/>
    <property type="match status" value="1"/>
</dbReference>
<keyword evidence="3" id="KW-1185">Reference proteome</keyword>
<protein>
    <recommendedName>
        <fullName evidence="1">Aminotransferase-like plant mobile domain-containing protein</fullName>
    </recommendedName>
</protein>
<dbReference type="AlphaFoldDB" id="A0A444Y5V3"/>
<reference evidence="2 3" key="1">
    <citation type="submission" date="2019-01" db="EMBL/GenBank/DDBJ databases">
        <title>Sequencing of cultivated peanut Arachis hypogaea provides insights into genome evolution and oil improvement.</title>
        <authorList>
            <person name="Chen X."/>
        </authorList>
    </citation>
    <scope>NUCLEOTIDE SEQUENCE [LARGE SCALE GENOMIC DNA]</scope>
    <source>
        <strain evidence="3">cv. Fuhuasheng</strain>
        <tissue evidence="2">Leaves</tissue>
    </source>
</reference>
<dbReference type="Proteomes" id="UP000289738">
    <property type="component" value="Chromosome B08"/>
</dbReference>
<feature type="domain" description="Aminotransferase-like plant mobile" evidence="1">
    <location>
        <begin position="107"/>
        <end position="223"/>
    </location>
</feature>
<dbReference type="GO" id="GO:0010073">
    <property type="term" value="P:meristem maintenance"/>
    <property type="evidence" value="ECO:0007669"/>
    <property type="project" value="InterPro"/>
</dbReference>
<sequence>MQPVFKSKTQAMKKLQFHLYGEGVLRVKGLALRGERGKCGRKKNTVKAIRNLLPRKFDPLETFNEDHVLGKVNFAWVRRCRDTKPCDTQESIEHMSGLTFSVCSERFCLYFGISTGFHYTVGVASLAHLYKSLCCASQYDCKEIDGPLILLFVWAWERMPFLAPIPRDQFVDVGVPLARRRGLDDMGVDDFIWRPYIGVGVPEYLAVNLFMCSTKSPLVSFELQQLPPDSAFEIGRDHCRQLTGPQNYDWRDRNIQWVNLWISGCYNTLQLGDEIVDFHPLSVYYDWYTQQYGHHLRLSGEDADTNTGTIGRTSWTSAVLAYEHHFEALAYKHQFQMPGYHRLSRTKFHSNTKLTIFRRNIAFTYNTRTIDMHGFDPEYA</sequence>
<evidence type="ECO:0000259" key="1">
    <source>
        <dbReference type="Pfam" id="PF10536"/>
    </source>
</evidence>
<dbReference type="InterPro" id="IPR019557">
    <property type="entry name" value="AminoTfrase-like_pln_mobile"/>
</dbReference>
<evidence type="ECO:0000313" key="2">
    <source>
        <dbReference type="EMBL" id="RYQ97341.1"/>
    </source>
</evidence>
<proteinExistence type="predicted"/>
<dbReference type="InterPro" id="IPR044824">
    <property type="entry name" value="MAIN-like"/>
</dbReference>
<dbReference type="PANTHER" id="PTHR46033:SF8">
    <property type="entry name" value="PROTEIN MAINTENANCE OF MERISTEMS-LIKE"/>
    <property type="match status" value="1"/>
</dbReference>